<dbReference type="SUPFAM" id="SSF47473">
    <property type="entry name" value="EF-hand"/>
    <property type="match status" value="1"/>
</dbReference>
<gene>
    <name evidence="5" type="ORF">XAT740_LOCUS5806</name>
</gene>
<dbReference type="PANTHER" id="PTHR23050">
    <property type="entry name" value="CALCIUM BINDING PROTEIN"/>
    <property type="match status" value="1"/>
</dbReference>
<keyword evidence="2" id="KW-0677">Repeat</keyword>
<keyword evidence="3" id="KW-0106">Calcium</keyword>
<dbReference type="Proteomes" id="UP000663828">
    <property type="component" value="Unassembled WGS sequence"/>
</dbReference>
<dbReference type="Pfam" id="PF13499">
    <property type="entry name" value="EF-hand_7"/>
    <property type="match status" value="2"/>
</dbReference>
<feature type="domain" description="EF-hand" evidence="4">
    <location>
        <begin position="815"/>
        <end position="850"/>
    </location>
</feature>
<organism evidence="5 6">
    <name type="scientific">Adineta ricciae</name>
    <name type="common">Rotifer</name>
    <dbReference type="NCBI Taxonomy" id="249248"/>
    <lineage>
        <taxon>Eukaryota</taxon>
        <taxon>Metazoa</taxon>
        <taxon>Spiralia</taxon>
        <taxon>Gnathifera</taxon>
        <taxon>Rotifera</taxon>
        <taxon>Eurotatoria</taxon>
        <taxon>Bdelloidea</taxon>
        <taxon>Adinetida</taxon>
        <taxon>Adinetidae</taxon>
        <taxon>Adineta</taxon>
    </lineage>
</organism>
<protein>
    <recommendedName>
        <fullName evidence="4">EF-hand domain-containing protein</fullName>
    </recommendedName>
</protein>
<dbReference type="CDD" id="cd00051">
    <property type="entry name" value="EFh"/>
    <property type="match status" value="2"/>
</dbReference>
<evidence type="ECO:0000256" key="1">
    <source>
        <dbReference type="ARBA" id="ARBA00022723"/>
    </source>
</evidence>
<dbReference type="PROSITE" id="PS00018">
    <property type="entry name" value="EF_HAND_1"/>
    <property type="match status" value="4"/>
</dbReference>
<accession>A0A813WHB0</accession>
<keyword evidence="1" id="KW-0479">Metal-binding</keyword>
<dbReference type="InterPro" id="IPR002048">
    <property type="entry name" value="EF_hand_dom"/>
</dbReference>
<dbReference type="GO" id="GO:0005509">
    <property type="term" value="F:calcium ion binding"/>
    <property type="evidence" value="ECO:0007669"/>
    <property type="project" value="InterPro"/>
</dbReference>
<dbReference type="InterPro" id="IPR018247">
    <property type="entry name" value="EF_Hand_1_Ca_BS"/>
</dbReference>
<feature type="domain" description="EF-hand" evidence="4">
    <location>
        <begin position="851"/>
        <end position="883"/>
    </location>
</feature>
<dbReference type="InterPro" id="IPR011992">
    <property type="entry name" value="EF-hand-dom_pair"/>
</dbReference>
<dbReference type="Gene3D" id="1.10.238.10">
    <property type="entry name" value="EF-hand"/>
    <property type="match status" value="2"/>
</dbReference>
<sequence length="883" mass="102823">MFLNIDYAKRAAAREKNSKNAKSLVTTQIEDDDIDYEQLFDNHEVIFEKPKSETTVKTKKRVRFAPVAGEDTPTPTLPRPPSIRPTFDIEFDFDSLESPPIERTNDISQMPAKSNDSDNWKDAFLSDLHIAKKSKPTILSSPSIAQIESKTTEDTLWDFMKESNPELLEKLERTNSGKQNRLDRFATQQPTSMNNTSAKIVRTFPEPDKEQAPKSVQLSEHSLKQQPEPLNLSLVEIRLEYDEFNQTHEELLLFLLPYHKVLCQEKLWPQEHSFTSPHISLQLIKNISENANSYHFHSSRSDILKHLMFIYTVTSFLYVFAYCSLQTAIRHVENVIVQNMKNVCIDQERGKPLFDLLTKTHEKFENILHPKILHIKNMFMDFFNKRRQLSIMTRQIFEPKFLLLVQYESIDLLHDIEYGLSSIIELHPYVYDKRNTINRDELNDLFMYHNMLIIRTRQISPEVILRPKRLTLVIEYEYGEQILQWCRLCQQQNIPYIAYKTILPTFVPSEKEEIIEVKDKIFSPTTKDDSLTLPTIVLARPLVDNFKLLRTLECRHDISIITRDYHLLNISIDQQPDILIDWSTSMLIFDLNTKLDIDHVRQKIQSMTHHSCHIHIAILTSGSIPDFILSTYITPITQLAKQIQENESNIDIQIKSFGSLDDFADHVAQLVQQERTVKCPLTPTPSWNEKLLLRRCSSLNSISAQLILQRIKNIDLSLVSLDVLINQCSEIPTTYLKTFLSDMHRKLRGAFNLFDRDRNGAISLAELKQVLIALNFEPTDKLLGKIMKEMDTDGNGSVEFDEFVKVMRKVYERNFTDEEMRKAFACFDVDNSGYITVNEFREVLGRLNHNVTEYRINEVLGEIDTDHDGKISFDEFARMLKHM</sequence>
<dbReference type="PROSITE" id="PS50222">
    <property type="entry name" value="EF_HAND_2"/>
    <property type="match status" value="4"/>
</dbReference>
<dbReference type="FunFam" id="1.10.238.10:FF:000336">
    <property type="entry name" value="HLH domain-containing protein"/>
    <property type="match status" value="2"/>
</dbReference>
<dbReference type="EMBL" id="CAJNOR010000256">
    <property type="protein sequence ID" value="CAF0857469.1"/>
    <property type="molecule type" value="Genomic_DNA"/>
</dbReference>
<dbReference type="SMART" id="SM00054">
    <property type="entry name" value="EFh"/>
    <property type="match status" value="4"/>
</dbReference>
<name>A0A813WHB0_ADIRI</name>
<evidence type="ECO:0000259" key="4">
    <source>
        <dbReference type="PROSITE" id="PS50222"/>
    </source>
</evidence>
<evidence type="ECO:0000256" key="2">
    <source>
        <dbReference type="ARBA" id="ARBA00022737"/>
    </source>
</evidence>
<feature type="domain" description="EF-hand" evidence="4">
    <location>
        <begin position="778"/>
        <end position="813"/>
    </location>
</feature>
<reference evidence="5" key="1">
    <citation type="submission" date="2021-02" db="EMBL/GenBank/DDBJ databases">
        <authorList>
            <person name="Nowell W R."/>
        </authorList>
    </citation>
    <scope>NUCLEOTIDE SEQUENCE</scope>
</reference>
<proteinExistence type="predicted"/>
<comment type="caution">
    <text evidence="5">The sequence shown here is derived from an EMBL/GenBank/DDBJ whole genome shotgun (WGS) entry which is preliminary data.</text>
</comment>
<keyword evidence="6" id="KW-1185">Reference proteome</keyword>
<evidence type="ECO:0000313" key="6">
    <source>
        <dbReference type="Proteomes" id="UP000663828"/>
    </source>
</evidence>
<feature type="domain" description="EF-hand" evidence="4">
    <location>
        <begin position="742"/>
        <end position="777"/>
    </location>
</feature>
<dbReference type="InterPro" id="IPR050145">
    <property type="entry name" value="Centrin_CML-like"/>
</dbReference>
<dbReference type="AlphaFoldDB" id="A0A813WHB0"/>
<evidence type="ECO:0000313" key="5">
    <source>
        <dbReference type="EMBL" id="CAF0857469.1"/>
    </source>
</evidence>
<evidence type="ECO:0000256" key="3">
    <source>
        <dbReference type="ARBA" id="ARBA00022837"/>
    </source>
</evidence>